<organism evidence="1 2">
    <name type="scientific">Citrullus colocynthis</name>
    <name type="common">colocynth</name>
    <dbReference type="NCBI Taxonomy" id="252529"/>
    <lineage>
        <taxon>Eukaryota</taxon>
        <taxon>Viridiplantae</taxon>
        <taxon>Streptophyta</taxon>
        <taxon>Embryophyta</taxon>
        <taxon>Tracheophyta</taxon>
        <taxon>Spermatophyta</taxon>
        <taxon>Magnoliopsida</taxon>
        <taxon>eudicotyledons</taxon>
        <taxon>Gunneridae</taxon>
        <taxon>Pentapetalae</taxon>
        <taxon>rosids</taxon>
        <taxon>fabids</taxon>
        <taxon>Cucurbitales</taxon>
        <taxon>Cucurbitaceae</taxon>
        <taxon>Benincaseae</taxon>
        <taxon>Citrullus</taxon>
    </lineage>
</organism>
<evidence type="ECO:0000313" key="1">
    <source>
        <dbReference type="EMBL" id="CAK9313439.1"/>
    </source>
</evidence>
<dbReference type="Proteomes" id="UP001642487">
    <property type="component" value="Chromosome 11"/>
</dbReference>
<evidence type="ECO:0000313" key="2">
    <source>
        <dbReference type="Proteomes" id="UP001642487"/>
    </source>
</evidence>
<keyword evidence="2" id="KW-1185">Reference proteome</keyword>
<reference evidence="1 2" key="1">
    <citation type="submission" date="2024-03" db="EMBL/GenBank/DDBJ databases">
        <authorList>
            <person name="Gkanogiannis A."/>
            <person name="Becerra Lopez-Lavalle L."/>
        </authorList>
    </citation>
    <scope>NUCLEOTIDE SEQUENCE [LARGE SCALE GENOMIC DNA]</scope>
</reference>
<accession>A0ABP0XZ51</accession>
<sequence length="113" mass="13031">MPGVGASLIATTGVGSWEFMFMPHGILYRDIDVGNVLNFDVYFSFDQFGLVLLWGIRQYSRLAPSSLVYEDQTMKIENYQQKHQRVIYNSKESRVSFEVELCGFLEEFSRNNG</sequence>
<gene>
    <name evidence="1" type="ORF">CITCOLO1_LOCUS5153</name>
</gene>
<proteinExistence type="predicted"/>
<protein>
    <submittedName>
        <fullName evidence="1">Uncharacterized protein</fullName>
    </submittedName>
</protein>
<name>A0ABP0XZ51_9ROSI</name>
<dbReference type="EMBL" id="OZ021745">
    <property type="protein sequence ID" value="CAK9313439.1"/>
    <property type="molecule type" value="Genomic_DNA"/>
</dbReference>